<dbReference type="AlphaFoldDB" id="A0A9X0CQB5"/>
<name>A0A9X0CQB5_9CNID</name>
<sequence>MLKAEEKRWLVVGICLSKVLTPAIRKVIEQQIQQLYQNLIQPPTNIHSQTSTSHLKCLPPSTLRLNYVNINNNITQASHRSYDYSVKDEVSLAKLFVKPFMAGFVAFDESLDSSAALSILCGAPNFVYHGIDIIAMDVRNDVRNEWGHCKFATWTEAYYLKCFQLMENLIKRVNLPVAFETKVLDDFKEWRNRGIDMCFGQPINNDVLKLVQEEMTTLVTSVEENKETWMQDHEGLRNNLQNLTQLFALDIKRLEAKHVALESRQELLEGQVVGLSQGIDKLIPKGNNFLTHGLHWKIPVVVLFGFLLIFLYEHYSSGSMLRYWYCRRGSIKDHTLTFVYKTYDHQVPTVNGVEFSWDTLKNKLGLTFHPHNAHGVRYYLNIDRCAYGGVVTVSSWLDNIPQVRGAEILAVNSDCTQVYYYDDGSWKPYKSARSIRCTPANR</sequence>
<evidence type="ECO:0000256" key="1">
    <source>
        <dbReference type="SAM" id="Coils"/>
    </source>
</evidence>
<dbReference type="OrthoDB" id="5988093at2759"/>
<protein>
    <submittedName>
        <fullName evidence="2">Uncharacterized protein</fullName>
    </submittedName>
</protein>
<dbReference type="Proteomes" id="UP001163046">
    <property type="component" value="Unassembled WGS sequence"/>
</dbReference>
<dbReference type="EMBL" id="MU826845">
    <property type="protein sequence ID" value="KAJ7371516.1"/>
    <property type="molecule type" value="Genomic_DNA"/>
</dbReference>
<comment type="caution">
    <text evidence="2">The sequence shown here is derived from an EMBL/GenBank/DDBJ whole genome shotgun (WGS) entry which is preliminary data.</text>
</comment>
<reference evidence="2" key="1">
    <citation type="submission" date="2023-01" db="EMBL/GenBank/DDBJ databases">
        <title>Genome assembly of the deep-sea coral Lophelia pertusa.</title>
        <authorList>
            <person name="Herrera S."/>
            <person name="Cordes E."/>
        </authorList>
    </citation>
    <scope>NUCLEOTIDE SEQUENCE</scope>
    <source>
        <strain evidence="2">USNM1676648</strain>
        <tissue evidence="2">Polyp</tissue>
    </source>
</reference>
<keyword evidence="3" id="KW-1185">Reference proteome</keyword>
<accession>A0A9X0CQB5</accession>
<proteinExistence type="predicted"/>
<keyword evidence="1" id="KW-0175">Coiled coil</keyword>
<evidence type="ECO:0000313" key="3">
    <source>
        <dbReference type="Proteomes" id="UP001163046"/>
    </source>
</evidence>
<evidence type="ECO:0000313" key="2">
    <source>
        <dbReference type="EMBL" id="KAJ7371516.1"/>
    </source>
</evidence>
<organism evidence="2 3">
    <name type="scientific">Desmophyllum pertusum</name>
    <dbReference type="NCBI Taxonomy" id="174260"/>
    <lineage>
        <taxon>Eukaryota</taxon>
        <taxon>Metazoa</taxon>
        <taxon>Cnidaria</taxon>
        <taxon>Anthozoa</taxon>
        <taxon>Hexacorallia</taxon>
        <taxon>Scleractinia</taxon>
        <taxon>Caryophylliina</taxon>
        <taxon>Caryophylliidae</taxon>
        <taxon>Desmophyllum</taxon>
    </lineage>
</organism>
<gene>
    <name evidence="2" type="ORF">OS493_024856</name>
</gene>
<feature type="coiled-coil region" evidence="1">
    <location>
        <begin position="226"/>
        <end position="271"/>
    </location>
</feature>